<dbReference type="Gene3D" id="1.10.1760.20">
    <property type="match status" value="1"/>
</dbReference>
<feature type="transmembrane region" description="Helical" evidence="3">
    <location>
        <begin position="57"/>
        <end position="78"/>
    </location>
</feature>
<feature type="transmembrane region" description="Helical" evidence="3">
    <location>
        <begin position="117"/>
        <end position="136"/>
    </location>
</feature>
<sequence>MLVQLSPRTMARIALFTALCVAAAVFFRFGGSVVPFSLVPFVVFLSGFLLPPREAFLSMALYVLLGLLGLPVFATPPFGGPAYVFRPTFGFLLGFVLAAPCVAFFSRGKKSPLKIATAVVLGMVALYLPGILYFFLAMNTFLGKPMGFSSVLRVALLPFIGPDFVKAFLAFLLAQGVVRRMKGRR</sequence>
<accession>A0A7V4DFN9</accession>
<gene>
    <name evidence="4" type="ORF">ENU96_00230</name>
</gene>
<comment type="caution">
    <text evidence="4">The sequence shown here is derived from an EMBL/GenBank/DDBJ whole genome shotgun (WGS) entry which is preliminary data.</text>
</comment>
<dbReference type="GO" id="GO:0005886">
    <property type="term" value="C:plasma membrane"/>
    <property type="evidence" value="ECO:0007669"/>
    <property type="project" value="UniProtKB-SubCell"/>
</dbReference>
<proteinExistence type="inferred from homology"/>
<name>A0A7V4DFN9_9BACT</name>
<keyword evidence="3" id="KW-0812">Transmembrane</keyword>
<dbReference type="GO" id="GO:0015225">
    <property type="term" value="F:biotin transmembrane transporter activity"/>
    <property type="evidence" value="ECO:0007669"/>
    <property type="project" value="UniProtKB-UniRule"/>
</dbReference>
<evidence type="ECO:0000256" key="3">
    <source>
        <dbReference type="SAM" id="Phobius"/>
    </source>
</evidence>
<dbReference type="PANTHER" id="PTHR34295">
    <property type="entry name" value="BIOTIN TRANSPORTER BIOY"/>
    <property type="match status" value="1"/>
</dbReference>
<keyword evidence="2 3" id="KW-0472">Membrane</keyword>
<feature type="transmembrane region" description="Helical" evidence="3">
    <location>
        <begin position="33"/>
        <end position="50"/>
    </location>
</feature>
<reference evidence="4" key="1">
    <citation type="journal article" date="2020" name="mSystems">
        <title>Genome- and Community-Level Interaction Insights into Carbon Utilization and Element Cycling Functions of Hydrothermarchaeota in Hydrothermal Sediment.</title>
        <authorList>
            <person name="Zhou Z."/>
            <person name="Liu Y."/>
            <person name="Xu W."/>
            <person name="Pan J."/>
            <person name="Luo Z.H."/>
            <person name="Li M."/>
        </authorList>
    </citation>
    <scope>NUCLEOTIDE SEQUENCE [LARGE SCALE GENOMIC DNA]</scope>
    <source>
        <strain evidence="4">SpSt-716</strain>
    </source>
</reference>
<dbReference type="EMBL" id="DTEN01000008">
    <property type="protein sequence ID" value="HGI74101.1"/>
    <property type="molecule type" value="Genomic_DNA"/>
</dbReference>
<feature type="transmembrane region" description="Helical" evidence="3">
    <location>
        <begin position="84"/>
        <end position="105"/>
    </location>
</feature>
<dbReference type="Pfam" id="PF02632">
    <property type="entry name" value="BioY"/>
    <property type="match status" value="1"/>
</dbReference>
<evidence type="ECO:0000256" key="2">
    <source>
        <dbReference type="PIRNR" id="PIRNR016661"/>
    </source>
</evidence>
<comment type="subcellular location">
    <subcellularLocation>
        <location evidence="2">Cell membrane</location>
        <topology evidence="2">Multi-pass membrane protein</topology>
    </subcellularLocation>
</comment>
<keyword evidence="2" id="KW-0813">Transport</keyword>
<evidence type="ECO:0000256" key="1">
    <source>
        <dbReference type="ARBA" id="ARBA00010692"/>
    </source>
</evidence>
<feature type="transmembrane region" description="Helical" evidence="3">
    <location>
        <begin position="9"/>
        <end position="27"/>
    </location>
</feature>
<dbReference type="AlphaFoldDB" id="A0A7V4DFN9"/>
<dbReference type="InterPro" id="IPR003784">
    <property type="entry name" value="BioY"/>
</dbReference>
<keyword evidence="3" id="KW-1133">Transmembrane helix</keyword>
<comment type="similarity">
    <text evidence="1 2">Belongs to the BioY family.</text>
</comment>
<keyword evidence="2" id="KW-1003">Cell membrane</keyword>
<dbReference type="PIRSF" id="PIRSF016661">
    <property type="entry name" value="BioY"/>
    <property type="match status" value="1"/>
</dbReference>
<organism evidence="4">
    <name type="scientific">Candidatus Caldatribacterium californiense</name>
    <dbReference type="NCBI Taxonomy" id="1454726"/>
    <lineage>
        <taxon>Bacteria</taxon>
        <taxon>Pseudomonadati</taxon>
        <taxon>Atribacterota</taxon>
        <taxon>Atribacteria</taxon>
        <taxon>Atribacterales</taxon>
        <taxon>Candidatus Caldatribacteriaceae</taxon>
        <taxon>Candidatus Caldatribacterium</taxon>
    </lineage>
</organism>
<evidence type="ECO:0000313" key="4">
    <source>
        <dbReference type="EMBL" id="HGI74101.1"/>
    </source>
</evidence>
<dbReference type="PANTHER" id="PTHR34295:SF1">
    <property type="entry name" value="BIOTIN TRANSPORTER BIOY"/>
    <property type="match status" value="1"/>
</dbReference>
<protein>
    <recommendedName>
        <fullName evidence="2">Biotin transporter</fullName>
    </recommendedName>
</protein>
<feature type="transmembrane region" description="Helical" evidence="3">
    <location>
        <begin position="156"/>
        <end position="178"/>
    </location>
</feature>